<name>A0A399IZB6_9RHOB</name>
<keyword evidence="4" id="KW-1185">Reference proteome</keyword>
<feature type="compositionally biased region" description="Low complexity" evidence="1">
    <location>
        <begin position="152"/>
        <end position="194"/>
    </location>
</feature>
<keyword evidence="2" id="KW-1133">Transmembrane helix</keyword>
<accession>A0A399IZB6</accession>
<comment type="caution">
    <text evidence="3">The sequence shown here is derived from an EMBL/GenBank/DDBJ whole genome shotgun (WGS) entry which is preliminary data.</text>
</comment>
<dbReference type="AlphaFoldDB" id="A0A399IZB6"/>
<keyword evidence="2" id="KW-0812">Transmembrane</keyword>
<dbReference type="Proteomes" id="UP000265848">
    <property type="component" value="Unassembled WGS sequence"/>
</dbReference>
<evidence type="ECO:0000256" key="1">
    <source>
        <dbReference type="SAM" id="MobiDB-lite"/>
    </source>
</evidence>
<feature type="transmembrane region" description="Helical" evidence="2">
    <location>
        <begin position="110"/>
        <end position="129"/>
    </location>
</feature>
<dbReference type="EMBL" id="QWJJ01000014">
    <property type="protein sequence ID" value="RII37797.1"/>
    <property type="molecule type" value="Genomic_DNA"/>
</dbReference>
<organism evidence="3 4">
    <name type="scientific">Pseudooceanicola sediminis</name>
    <dbReference type="NCBI Taxonomy" id="2211117"/>
    <lineage>
        <taxon>Bacteria</taxon>
        <taxon>Pseudomonadati</taxon>
        <taxon>Pseudomonadota</taxon>
        <taxon>Alphaproteobacteria</taxon>
        <taxon>Rhodobacterales</taxon>
        <taxon>Paracoccaceae</taxon>
        <taxon>Pseudooceanicola</taxon>
    </lineage>
</organism>
<evidence type="ECO:0008006" key="5">
    <source>
        <dbReference type="Google" id="ProtNLM"/>
    </source>
</evidence>
<evidence type="ECO:0000313" key="4">
    <source>
        <dbReference type="Proteomes" id="UP000265848"/>
    </source>
</evidence>
<feature type="region of interest" description="Disordered" evidence="1">
    <location>
        <begin position="138"/>
        <end position="214"/>
    </location>
</feature>
<dbReference type="RefSeq" id="WP_119399990.1">
    <property type="nucleotide sequence ID" value="NZ_QWJJ01000014.1"/>
</dbReference>
<evidence type="ECO:0000256" key="2">
    <source>
        <dbReference type="SAM" id="Phobius"/>
    </source>
</evidence>
<keyword evidence="2" id="KW-0472">Membrane</keyword>
<gene>
    <name evidence="3" type="ORF">DL237_15480</name>
</gene>
<protein>
    <recommendedName>
        <fullName evidence="5">Transmembrane protein</fullName>
    </recommendedName>
</protein>
<feature type="transmembrane region" description="Helical" evidence="2">
    <location>
        <begin position="23"/>
        <end position="41"/>
    </location>
</feature>
<proteinExistence type="predicted"/>
<sequence length="214" mass="21560">MSPRPGPLFLERRGYRQRRMTDAARVLPMLGLVLLAMPLLWPQGDGTSRAVAVGSDVGSDLASDAFPAGADAFPAGADAFTAGGGVDTAFAGADVATGLAAPQVMATSHAMIYIFGVWALLALASAILVSRLSDEAIFDPDALPRPPDAGRDAAAGGHARPDAATRQGEAAGTPAAAVPTPDRTAPAAAMSPDDPASERPLPDGTAPSHDTGGR</sequence>
<evidence type="ECO:0000313" key="3">
    <source>
        <dbReference type="EMBL" id="RII37797.1"/>
    </source>
</evidence>
<reference evidence="3 4" key="1">
    <citation type="submission" date="2018-08" db="EMBL/GenBank/DDBJ databases">
        <title>Pseudooceanicola sediminis CY03 in the family Rhodobacteracea.</title>
        <authorList>
            <person name="Zhang Y.-J."/>
        </authorList>
    </citation>
    <scope>NUCLEOTIDE SEQUENCE [LARGE SCALE GENOMIC DNA]</scope>
    <source>
        <strain evidence="3 4">CY03</strain>
    </source>
</reference>